<evidence type="ECO:0000313" key="3">
    <source>
        <dbReference type="Proteomes" id="UP000886998"/>
    </source>
</evidence>
<dbReference type="OrthoDB" id="6434758at2759"/>
<dbReference type="EMBL" id="BMAV01006550">
    <property type="protein sequence ID" value="GFY48597.1"/>
    <property type="molecule type" value="Genomic_DNA"/>
</dbReference>
<dbReference type="AlphaFoldDB" id="A0A8X6X8D1"/>
<protein>
    <submittedName>
        <fullName evidence="1">Uncharacterized protein</fullName>
    </submittedName>
</protein>
<reference evidence="1" key="1">
    <citation type="submission" date="2020-08" db="EMBL/GenBank/DDBJ databases">
        <title>Multicomponent nature underlies the extraordinary mechanical properties of spider dragline silk.</title>
        <authorList>
            <person name="Kono N."/>
            <person name="Nakamura H."/>
            <person name="Mori M."/>
            <person name="Yoshida Y."/>
            <person name="Ohtoshi R."/>
            <person name="Malay A.D."/>
            <person name="Moran D.A.P."/>
            <person name="Tomita M."/>
            <person name="Numata K."/>
            <person name="Arakawa K."/>
        </authorList>
    </citation>
    <scope>NUCLEOTIDE SEQUENCE</scope>
</reference>
<name>A0A8X6X8D1_9ARAC</name>
<evidence type="ECO:0000313" key="2">
    <source>
        <dbReference type="EMBL" id="GFY48597.1"/>
    </source>
</evidence>
<organism evidence="1 3">
    <name type="scientific">Trichonephila inaurata madagascariensis</name>
    <dbReference type="NCBI Taxonomy" id="2747483"/>
    <lineage>
        <taxon>Eukaryota</taxon>
        <taxon>Metazoa</taxon>
        <taxon>Ecdysozoa</taxon>
        <taxon>Arthropoda</taxon>
        <taxon>Chelicerata</taxon>
        <taxon>Arachnida</taxon>
        <taxon>Araneae</taxon>
        <taxon>Araneomorphae</taxon>
        <taxon>Entelegynae</taxon>
        <taxon>Araneoidea</taxon>
        <taxon>Nephilidae</taxon>
        <taxon>Trichonephila</taxon>
        <taxon>Trichonephila inaurata</taxon>
    </lineage>
</organism>
<keyword evidence="3" id="KW-1185">Reference proteome</keyword>
<evidence type="ECO:0000313" key="1">
    <source>
        <dbReference type="EMBL" id="GFY48594.1"/>
    </source>
</evidence>
<dbReference type="Proteomes" id="UP000886998">
    <property type="component" value="Unassembled WGS sequence"/>
</dbReference>
<sequence length="171" mass="19358">MDAANQAILERAKKSRSTSRTLVTKQINKLESEISNSTDKTTVHEIYMQLISKFEELSTLDKEIERLIDIESLEEEIFTRAKNIEFIIWKIGAERYVGSVSNIAIQNSGENQPQNMTLPLNSTVTSVLTNQPRLPKLTLESFSGKDISSFTSFWARFKSAVHENSSLNDVD</sequence>
<comment type="caution">
    <text evidence="1">The sequence shown here is derived from an EMBL/GenBank/DDBJ whole genome shotgun (WGS) entry which is preliminary data.</text>
</comment>
<gene>
    <name evidence="1" type="primary">AVEN_138136_1</name>
    <name evidence="1" type="ORF">TNIN_179671</name>
    <name evidence="2" type="ORF">TNIN_179701</name>
</gene>
<accession>A0A8X6X8D1</accession>
<proteinExistence type="predicted"/>
<dbReference type="EMBL" id="BMAV01006550">
    <property type="protein sequence ID" value="GFY48594.1"/>
    <property type="molecule type" value="Genomic_DNA"/>
</dbReference>